<dbReference type="EMBL" id="QGKY02000089">
    <property type="protein sequence ID" value="KAF2611300.1"/>
    <property type="molecule type" value="Genomic_DNA"/>
</dbReference>
<gene>
    <name evidence="1" type="ORF">F2Q70_00011006</name>
</gene>
<comment type="caution">
    <text evidence="1">The sequence shown here is derived from an EMBL/GenBank/DDBJ whole genome shotgun (WGS) entry which is preliminary data.</text>
</comment>
<protein>
    <submittedName>
        <fullName evidence="1">Uncharacterized protein</fullName>
    </submittedName>
</protein>
<name>A0A8S9LTF9_BRACR</name>
<evidence type="ECO:0000313" key="1">
    <source>
        <dbReference type="EMBL" id="KAF2611300.1"/>
    </source>
</evidence>
<dbReference type="AlphaFoldDB" id="A0A8S9LTF9"/>
<proteinExistence type="predicted"/>
<organism evidence="1">
    <name type="scientific">Brassica cretica</name>
    <name type="common">Mustard</name>
    <dbReference type="NCBI Taxonomy" id="69181"/>
    <lineage>
        <taxon>Eukaryota</taxon>
        <taxon>Viridiplantae</taxon>
        <taxon>Streptophyta</taxon>
        <taxon>Embryophyta</taxon>
        <taxon>Tracheophyta</taxon>
        <taxon>Spermatophyta</taxon>
        <taxon>Magnoliopsida</taxon>
        <taxon>eudicotyledons</taxon>
        <taxon>Gunneridae</taxon>
        <taxon>Pentapetalae</taxon>
        <taxon>rosids</taxon>
        <taxon>malvids</taxon>
        <taxon>Brassicales</taxon>
        <taxon>Brassicaceae</taxon>
        <taxon>Brassiceae</taxon>
        <taxon>Brassica</taxon>
    </lineage>
</organism>
<reference evidence="1" key="1">
    <citation type="submission" date="2019-12" db="EMBL/GenBank/DDBJ databases">
        <title>Genome sequencing and annotation of Brassica cretica.</title>
        <authorList>
            <person name="Studholme D.J."/>
            <person name="Sarris P.F."/>
        </authorList>
    </citation>
    <scope>NUCLEOTIDE SEQUENCE</scope>
    <source>
        <strain evidence="1">PFS-102/07</strain>
        <tissue evidence="1">Leaf</tissue>
    </source>
</reference>
<sequence>MCIEAMVISYHRLDRGSVFYSAVSRLHQSSFFSSSYHEITTFSALMSAAKDISRGLSCENFEYQYIREVICTQGESAFKISPRVLLPEISYHKYCNMGCDGFVGYDPVEDQVFTLLGGPKKQQLRSLDIQGTWNLSLEATFTCVYPRKAVCDLILGCTGGNSKTDRVQWDMVPCPVRHGGTGPCPWPVQESRIRKPGTFHVAARVSPASDQGAPPQPLDTFPREEFEPLMIITALTTKTIHRGGNGRLLRSETRPCPLDYSLNFDDEDEYVGLGGFRSFSIHFSFRLLWKSPGVFDFVDAA</sequence>
<accession>A0A8S9LTF9</accession>